<dbReference type="InterPro" id="IPR001753">
    <property type="entry name" value="Enoyl-CoA_hydra/iso"/>
</dbReference>
<organism evidence="3 4">
    <name type="scientific">Alcaligenes faecalis</name>
    <dbReference type="NCBI Taxonomy" id="511"/>
    <lineage>
        <taxon>Bacteria</taxon>
        <taxon>Pseudomonadati</taxon>
        <taxon>Pseudomonadota</taxon>
        <taxon>Betaproteobacteria</taxon>
        <taxon>Burkholderiales</taxon>
        <taxon>Alcaligenaceae</taxon>
        <taxon>Alcaligenes</taxon>
    </lineage>
</organism>
<proteinExistence type="inferred from homology"/>
<dbReference type="EMBL" id="CP096916">
    <property type="protein sequence ID" value="WBM38276.1"/>
    <property type="molecule type" value="Genomic_DNA"/>
</dbReference>
<evidence type="ECO:0000313" key="3">
    <source>
        <dbReference type="EMBL" id="WBM38276.1"/>
    </source>
</evidence>
<dbReference type="PANTHER" id="PTHR43459:SF1">
    <property type="entry name" value="EG:BACN32G11.4 PROTEIN"/>
    <property type="match status" value="1"/>
</dbReference>
<dbReference type="CDD" id="cd06558">
    <property type="entry name" value="crotonase-like"/>
    <property type="match status" value="1"/>
</dbReference>
<dbReference type="RefSeq" id="WP_125304017.1">
    <property type="nucleotide sequence ID" value="NZ_CP096916.1"/>
</dbReference>
<dbReference type="PANTHER" id="PTHR43459">
    <property type="entry name" value="ENOYL-COA HYDRATASE"/>
    <property type="match status" value="1"/>
</dbReference>
<keyword evidence="4" id="KW-1185">Reference proteome</keyword>
<comment type="similarity">
    <text evidence="1 2">Belongs to the enoyl-CoA hydratase/isomerase family.</text>
</comment>
<dbReference type="Gene3D" id="3.90.226.10">
    <property type="entry name" value="2-enoyl-CoA Hydratase, Chain A, domain 1"/>
    <property type="match status" value="1"/>
</dbReference>
<accession>A0ABY7N2I6</accession>
<dbReference type="Pfam" id="PF00378">
    <property type="entry name" value="ECH_1"/>
    <property type="match status" value="1"/>
</dbReference>
<protein>
    <submittedName>
        <fullName evidence="3">Enoyl-CoA hydratase/isomerase family protein</fullName>
    </submittedName>
</protein>
<dbReference type="PROSITE" id="PS00166">
    <property type="entry name" value="ENOYL_COA_HYDRATASE"/>
    <property type="match status" value="1"/>
</dbReference>
<sequence>MSAHLEVSSLHIEEGIAIFTHQHPASRNAMSEALRKDYMRMLEQVRTNRQIRVLILQGSEGAFCSGGNIHEMAQRHADPQTSSPMATRQRLDHSSSWLRQLLELDALLIASVDGAAAGAGFSLALHADFILCSARSRFRMSFPRVGAVADFGAHYLLPRMVGLSVARDLLLTGRSLTAAQARRLGLVHAVHPSEHLATASLAFARRLLEGPPEALALSKRLLNLSFDMNYGALSNLEALSQAVSMSTRYHQDCVQQFQAGQTLAYDWDRQEK</sequence>
<evidence type="ECO:0000256" key="2">
    <source>
        <dbReference type="RuleBase" id="RU003707"/>
    </source>
</evidence>
<dbReference type="InterPro" id="IPR029045">
    <property type="entry name" value="ClpP/crotonase-like_dom_sf"/>
</dbReference>
<name>A0ABY7N2I6_ALCFA</name>
<reference evidence="3 4" key="1">
    <citation type="submission" date="2022-05" db="EMBL/GenBank/DDBJ databases">
        <title>Complete sequence of strain NY11312.</title>
        <authorList>
            <person name="Zhou D."/>
        </authorList>
    </citation>
    <scope>NUCLEOTIDE SEQUENCE [LARGE SCALE GENOMIC DNA]</scope>
    <source>
        <strain evidence="3 4">NY11312</strain>
    </source>
</reference>
<gene>
    <name evidence="3" type="ORF">M2J83_00100</name>
</gene>
<dbReference type="InterPro" id="IPR018376">
    <property type="entry name" value="Enoyl-CoA_hyd/isom_CS"/>
</dbReference>
<dbReference type="Proteomes" id="UP001211866">
    <property type="component" value="Chromosome"/>
</dbReference>
<evidence type="ECO:0000313" key="4">
    <source>
        <dbReference type="Proteomes" id="UP001211866"/>
    </source>
</evidence>
<dbReference type="InterPro" id="IPR014748">
    <property type="entry name" value="Enoyl-CoA_hydra_C"/>
</dbReference>
<evidence type="ECO:0000256" key="1">
    <source>
        <dbReference type="ARBA" id="ARBA00005254"/>
    </source>
</evidence>
<dbReference type="Gene3D" id="1.10.12.10">
    <property type="entry name" value="Lyase 2-enoyl-coa Hydratase, Chain A, domain 2"/>
    <property type="match status" value="1"/>
</dbReference>
<dbReference type="SUPFAM" id="SSF52096">
    <property type="entry name" value="ClpP/crotonase"/>
    <property type="match status" value="1"/>
</dbReference>